<evidence type="ECO:0008006" key="3">
    <source>
        <dbReference type="Google" id="ProtNLM"/>
    </source>
</evidence>
<dbReference type="FunCoup" id="A0A1V8TTR2">
    <property type="interactions" value="234"/>
</dbReference>
<dbReference type="AlphaFoldDB" id="A0A1V8TTR2"/>
<dbReference type="Gene3D" id="3.40.50.1240">
    <property type="entry name" value="Phosphoglycerate mutase-like"/>
    <property type="match status" value="1"/>
</dbReference>
<comment type="caution">
    <text evidence="1">The sequence shown here is derived from an EMBL/GenBank/DDBJ whole genome shotgun (WGS) entry which is preliminary data.</text>
</comment>
<dbReference type="EMBL" id="NAJO01000001">
    <property type="protein sequence ID" value="OQO14707.1"/>
    <property type="molecule type" value="Genomic_DNA"/>
</dbReference>
<proteinExistence type="predicted"/>
<dbReference type="SUPFAM" id="SSF53254">
    <property type="entry name" value="Phosphoglycerate mutase-like"/>
    <property type="match status" value="1"/>
</dbReference>
<dbReference type="CDD" id="cd07067">
    <property type="entry name" value="HP_PGM_like"/>
    <property type="match status" value="1"/>
</dbReference>
<organism evidence="1 2">
    <name type="scientific">Cryoendolithus antarcticus</name>
    <dbReference type="NCBI Taxonomy" id="1507870"/>
    <lineage>
        <taxon>Eukaryota</taxon>
        <taxon>Fungi</taxon>
        <taxon>Dikarya</taxon>
        <taxon>Ascomycota</taxon>
        <taxon>Pezizomycotina</taxon>
        <taxon>Dothideomycetes</taxon>
        <taxon>Dothideomycetidae</taxon>
        <taxon>Cladosporiales</taxon>
        <taxon>Cladosporiaceae</taxon>
        <taxon>Cryoendolithus</taxon>
    </lineage>
</organism>
<dbReference type="PANTHER" id="PTHR16469:SF51">
    <property type="entry name" value="TRANSCRIPTION FACTOR TAU 55 KDA SUBUNIT"/>
    <property type="match status" value="1"/>
</dbReference>
<accession>A0A1V8TTR2</accession>
<evidence type="ECO:0000313" key="1">
    <source>
        <dbReference type="EMBL" id="OQO14707.1"/>
    </source>
</evidence>
<dbReference type="InParanoid" id="A0A1V8TTR2"/>
<dbReference type="STRING" id="1507870.A0A1V8TTR2"/>
<protein>
    <recommendedName>
        <fullName evidence="3">Phosphoglycerate mutase-like protein</fullName>
    </recommendedName>
</protein>
<dbReference type="OrthoDB" id="414418at2759"/>
<gene>
    <name evidence="1" type="ORF">B0A48_00088</name>
</gene>
<dbReference type="InterPro" id="IPR051710">
    <property type="entry name" value="Phosphatase_SH3-domain"/>
</dbReference>
<dbReference type="Pfam" id="PF00300">
    <property type="entry name" value="His_Phos_1"/>
    <property type="match status" value="1"/>
</dbReference>
<dbReference type="PANTHER" id="PTHR16469">
    <property type="entry name" value="UBIQUITIN-ASSOCIATED AND SH3 DOMAIN-CONTAINING BA-RELATED"/>
    <property type="match status" value="1"/>
</dbReference>
<name>A0A1V8TTR2_9PEZI</name>
<evidence type="ECO:0000313" key="2">
    <source>
        <dbReference type="Proteomes" id="UP000192596"/>
    </source>
</evidence>
<reference evidence="2" key="1">
    <citation type="submission" date="2017-03" db="EMBL/GenBank/DDBJ databases">
        <title>Genomes of endolithic fungi from Antarctica.</title>
        <authorList>
            <person name="Coleine C."/>
            <person name="Masonjones S."/>
            <person name="Stajich J.E."/>
        </authorList>
    </citation>
    <scope>NUCLEOTIDE SEQUENCE [LARGE SCALE GENOMIC DNA]</scope>
    <source>
        <strain evidence="2">CCFEE 5527</strain>
    </source>
</reference>
<keyword evidence="2" id="KW-1185">Reference proteome</keyword>
<dbReference type="Proteomes" id="UP000192596">
    <property type="component" value="Unassembled WGS sequence"/>
</dbReference>
<dbReference type="SMART" id="SM00855">
    <property type="entry name" value="PGAM"/>
    <property type="match status" value="1"/>
</dbReference>
<sequence>MVLKTIFLTRHGFRANWFDEPAPLHPSGLEPPDTPLSAHGLLQAQELSHFLTPQQPHITRIYSSPWYRCIQTVEPLASALHVKIIPEPGLGEWYGLNRTDDPTPATAAELQNFYAGIEPDHHSLFVPAVTGESIEELYERSAYVLSRLIKQLDEDPSGPESVVLCTHAASLVAFSRVLAGDVPSDPSTQDIIAYTACVTRFERQSGVPVRVLPMPGAPHRSLQRDWLDERARGGRWRCVLNGYGGFLSSGRQRGWRFSGKESFDHKVQAHGLDAGTGLGVVLPDEGPQGNGVSQL</sequence>
<dbReference type="InterPro" id="IPR013078">
    <property type="entry name" value="His_Pase_superF_clade-1"/>
</dbReference>
<dbReference type="InterPro" id="IPR029033">
    <property type="entry name" value="His_PPase_superfam"/>
</dbReference>